<evidence type="ECO:0000313" key="3">
    <source>
        <dbReference type="Proteomes" id="UP000887013"/>
    </source>
</evidence>
<dbReference type="AlphaFoldDB" id="A0A8X6NPS5"/>
<name>A0A8X6NPS5_NEPPI</name>
<accession>A0A8X6NPS5</accession>
<organism evidence="2 3">
    <name type="scientific">Nephila pilipes</name>
    <name type="common">Giant wood spider</name>
    <name type="synonym">Nephila maculata</name>
    <dbReference type="NCBI Taxonomy" id="299642"/>
    <lineage>
        <taxon>Eukaryota</taxon>
        <taxon>Metazoa</taxon>
        <taxon>Ecdysozoa</taxon>
        <taxon>Arthropoda</taxon>
        <taxon>Chelicerata</taxon>
        <taxon>Arachnida</taxon>
        <taxon>Araneae</taxon>
        <taxon>Araneomorphae</taxon>
        <taxon>Entelegynae</taxon>
        <taxon>Araneoidea</taxon>
        <taxon>Nephilidae</taxon>
        <taxon>Nephila</taxon>
    </lineage>
</organism>
<comment type="caution">
    <text evidence="2">The sequence shown here is derived from an EMBL/GenBank/DDBJ whole genome shotgun (WGS) entry which is preliminary data.</text>
</comment>
<dbReference type="EMBL" id="BMAW01011901">
    <property type="protein sequence ID" value="GFT26102.1"/>
    <property type="molecule type" value="Genomic_DNA"/>
</dbReference>
<feature type="region of interest" description="Disordered" evidence="1">
    <location>
        <begin position="33"/>
        <end position="73"/>
    </location>
</feature>
<gene>
    <name evidence="2" type="ORF">NPIL_25891</name>
</gene>
<evidence type="ECO:0000256" key="1">
    <source>
        <dbReference type="SAM" id="MobiDB-lite"/>
    </source>
</evidence>
<evidence type="ECO:0000313" key="2">
    <source>
        <dbReference type="EMBL" id="GFT26102.1"/>
    </source>
</evidence>
<keyword evidence="3" id="KW-1185">Reference proteome</keyword>
<protein>
    <submittedName>
        <fullName evidence="2">Uncharacterized protein</fullName>
    </submittedName>
</protein>
<reference evidence="2" key="1">
    <citation type="submission" date="2020-08" db="EMBL/GenBank/DDBJ databases">
        <title>Multicomponent nature underlies the extraordinary mechanical properties of spider dragline silk.</title>
        <authorList>
            <person name="Kono N."/>
            <person name="Nakamura H."/>
            <person name="Mori M."/>
            <person name="Yoshida Y."/>
            <person name="Ohtoshi R."/>
            <person name="Malay A.D."/>
            <person name="Moran D.A.P."/>
            <person name="Tomita M."/>
            <person name="Numata K."/>
            <person name="Arakawa K."/>
        </authorList>
    </citation>
    <scope>NUCLEOTIDE SEQUENCE</scope>
</reference>
<proteinExistence type="predicted"/>
<dbReference type="Proteomes" id="UP000887013">
    <property type="component" value="Unassembled WGS sequence"/>
</dbReference>
<sequence>MHSCYSLSVSRHFIVSQQLLFLNSLVTRGHRFKGLYTPGRPSARTETKKSPWTGPDRPEASGRPALHGSPTPRLRVHAQQLSYMIKF</sequence>